<sequence>MGNVFSVQIYFATFCETLEVSMIISVLLSFVNHSLREYHARQNALAETHIDLSQDPGGKSIVTEKFGEAQGSPGHNFMRPPVSPTTKPRSGIYNNNHNKLKRKKIMTTSNYFSNPAIFQRWQLQIWLSSAIGLLLCIIIGLSFFAAFYAREDLHHPRENLWFETELLWRGILSLIASIFISLMGSVMLCVNKEQQIWRRKMSHAMLSAKQQQHEATPSKLVGSLSSVDNSTISVVGSESKESAHSGWRVVIEYLPQWITTYAMALLPLVTVLREGLELMMVISGVAFTVPGRSIPLPALCGIVTGSSIGYAVYRGGNAITIQGFLIAGACLLHLLAAELFSRAVWLLERHTFALRVGNGSVAEAGTGPGSYNIGASAWHVNCCSPRPVSGGGWQLFGAMLGWQNSATHGSVIAYNIYWLVVMLAIAVVWYKKRYSNARQSRPLNQLDQSLLRKRGEIGSLQLPQRQEPPQLQDLELQHQY</sequence>
<comment type="caution">
    <text evidence="8">The sequence shown here is derived from an EMBL/GenBank/DDBJ whole genome shotgun (WGS) entry which is preliminary data.</text>
</comment>
<keyword evidence="4 7" id="KW-0812">Transmembrane</keyword>
<dbReference type="PANTHER" id="PTHR31632:SF2">
    <property type="entry name" value="PLASMA MEMBRANE IRON PERMEASE"/>
    <property type="match status" value="1"/>
</dbReference>
<proteinExistence type="inferred from homology"/>
<dbReference type="EMBL" id="CCBN010000009">
    <property type="protein sequence ID" value="CDO54870.1"/>
    <property type="molecule type" value="Genomic_DNA"/>
</dbReference>
<feature type="transmembrane region" description="Helical" evidence="7">
    <location>
        <begin position="167"/>
        <end position="190"/>
    </location>
</feature>
<name>A0A0J9XBJ6_GEOCN</name>
<keyword evidence="3" id="KW-0408">Iron</keyword>
<gene>
    <name evidence="8" type="ORF">BN980_GECA09s00582g</name>
</gene>
<keyword evidence="5 7" id="KW-1133">Transmembrane helix</keyword>
<keyword evidence="3" id="KW-0410">Iron transport</keyword>
<dbReference type="InterPro" id="IPR004923">
    <property type="entry name" value="FTR1/Fip1/EfeU"/>
</dbReference>
<organism evidence="8 9">
    <name type="scientific">Geotrichum candidum</name>
    <name type="common">Oospora lactis</name>
    <name type="synonym">Dipodascus geotrichum</name>
    <dbReference type="NCBI Taxonomy" id="1173061"/>
    <lineage>
        <taxon>Eukaryota</taxon>
        <taxon>Fungi</taxon>
        <taxon>Dikarya</taxon>
        <taxon>Ascomycota</taxon>
        <taxon>Saccharomycotina</taxon>
        <taxon>Dipodascomycetes</taxon>
        <taxon>Dipodascales</taxon>
        <taxon>Dipodascaceae</taxon>
        <taxon>Geotrichum</taxon>
    </lineage>
</organism>
<dbReference type="Pfam" id="PF03239">
    <property type="entry name" value="FTR1"/>
    <property type="match status" value="1"/>
</dbReference>
<feature type="transmembrane region" description="Helical" evidence="7">
    <location>
        <begin position="254"/>
        <end position="273"/>
    </location>
</feature>
<evidence type="ECO:0000256" key="1">
    <source>
        <dbReference type="ARBA" id="ARBA00004141"/>
    </source>
</evidence>
<feature type="transmembrane region" description="Helical" evidence="7">
    <location>
        <begin position="411"/>
        <end position="430"/>
    </location>
</feature>
<dbReference type="GO" id="GO:0033573">
    <property type="term" value="C:high-affinity iron permease complex"/>
    <property type="evidence" value="ECO:0007669"/>
    <property type="project" value="InterPro"/>
</dbReference>
<accession>A0A0J9XBJ6</accession>
<feature type="transmembrane region" description="Helical" evidence="7">
    <location>
        <begin position="125"/>
        <end position="147"/>
    </location>
</feature>
<protein>
    <submittedName>
        <fullName evidence="8">Similar to Saccharomyces cerevisiae YBR207W FTH1 Putative high affinity iron transporter involved in transport of intravacuolar stores of iron</fullName>
    </submittedName>
</protein>
<keyword evidence="9" id="KW-1185">Reference proteome</keyword>
<dbReference type="STRING" id="1173061.A0A0J9XBJ6"/>
<comment type="subcellular location">
    <subcellularLocation>
        <location evidence="1">Membrane</location>
        <topology evidence="1">Multi-pass membrane protein</topology>
    </subcellularLocation>
</comment>
<evidence type="ECO:0000256" key="6">
    <source>
        <dbReference type="ARBA" id="ARBA00023136"/>
    </source>
</evidence>
<keyword evidence="6 7" id="KW-0472">Membrane</keyword>
<comment type="similarity">
    <text evidence="2">Belongs to the oxidase-dependent Fe transporter (OFeT) (TC 9.A.10.1) family.</text>
</comment>
<feature type="transmembrane region" description="Helical" evidence="7">
    <location>
        <begin position="324"/>
        <end position="345"/>
    </location>
</feature>
<dbReference type="OrthoDB" id="4364at2759"/>
<dbReference type="GO" id="GO:0015093">
    <property type="term" value="F:ferrous iron transmembrane transporter activity"/>
    <property type="evidence" value="ECO:0007669"/>
    <property type="project" value="TreeGrafter"/>
</dbReference>
<evidence type="ECO:0000256" key="3">
    <source>
        <dbReference type="ARBA" id="ARBA00022496"/>
    </source>
</evidence>
<evidence type="ECO:0000256" key="2">
    <source>
        <dbReference type="ARBA" id="ARBA00008333"/>
    </source>
</evidence>
<keyword evidence="3" id="KW-0813">Transport</keyword>
<keyword evidence="3" id="KW-0406">Ion transport</keyword>
<dbReference type="PANTHER" id="PTHR31632">
    <property type="entry name" value="IRON TRANSPORTER FTH1"/>
    <property type="match status" value="1"/>
</dbReference>
<dbReference type="AlphaFoldDB" id="A0A0J9XBJ6"/>
<evidence type="ECO:0000256" key="7">
    <source>
        <dbReference type="SAM" id="Phobius"/>
    </source>
</evidence>
<reference evidence="8" key="1">
    <citation type="submission" date="2014-03" db="EMBL/GenBank/DDBJ databases">
        <authorList>
            <person name="Casaregola S."/>
        </authorList>
    </citation>
    <scope>NUCLEOTIDE SEQUENCE [LARGE SCALE GENOMIC DNA]</scope>
    <source>
        <strain evidence="8">CLIB 918</strain>
    </source>
</reference>
<evidence type="ECO:0000256" key="4">
    <source>
        <dbReference type="ARBA" id="ARBA00022692"/>
    </source>
</evidence>
<dbReference type="Proteomes" id="UP000242525">
    <property type="component" value="Unassembled WGS sequence"/>
</dbReference>
<evidence type="ECO:0000256" key="5">
    <source>
        <dbReference type="ARBA" id="ARBA00022989"/>
    </source>
</evidence>
<evidence type="ECO:0000313" key="8">
    <source>
        <dbReference type="EMBL" id="CDO54870.1"/>
    </source>
</evidence>
<feature type="transmembrane region" description="Helical" evidence="7">
    <location>
        <begin position="6"/>
        <end position="31"/>
    </location>
</feature>
<evidence type="ECO:0000313" key="9">
    <source>
        <dbReference type="Proteomes" id="UP000242525"/>
    </source>
</evidence>